<name>A0A8B8MVT3_9MYRT</name>
<dbReference type="RefSeq" id="XP_048137155.1">
    <property type="nucleotide sequence ID" value="XM_048281198.1"/>
</dbReference>
<organism evidence="5 6">
    <name type="scientific">Rhodamnia argentea</name>
    <dbReference type="NCBI Taxonomy" id="178133"/>
    <lineage>
        <taxon>Eukaryota</taxon>
        <taxon>Viridiplantae</taxon>
        <taxon>Streptophyta</taxon>
        <taxon>Embryophyta</taxon>
        <taxon>Tracheophyta</taxon>
        <taxon>Spermatophyta</taxon>
        <taxon>Magnoliopsida</taxon>
        <taxon>eudicotyledons</taxon>
        <taxon>Gunneridae</taxon>
        <taxon>Pentapetalae</taxon>
        <taxon>rosids</taxon>
        <taxon>malvids</taxon>
        <taxon>Myrtales</taxon>
        <taxon>Myrtaceae</taxon>
        <taxon>Myrtoideae</taxon>
        <taxon>Myrteae</taxon>
        <taxon>Australasian group</taxon>
        <taxon>Rhodamnia</taxon>
    </lineage>
</organism>
<gene>
    <name evidence="6 7" type="primary">LOC115728014</name>
</gene>
<dbReference type="GeneID" id="115728014"/>
<dbReference type="InterPro" id="IPR002885">
    <property type="entry name" value="PPR_rpt"/>
</dbReference>
<feature type="repeat" description="PPR" evidence="3">
    <location>
        <begin position="139"/>
        <end position="173"/>
    </location>
</feature>
<evidence type="ECO:0000256" key="1">
    <source>
        <dbReference type="ARBA" id="ARBA00007626"/>
    </source>
</evidence>
<evidence type="ECO:0000256" key="4">
    <source>
        <dbReference type="SAM" id="MobiDB-lite"/>
    </source>
</evidence>
<comment type="similarity">
    <text evidence="1">Belongs to the PPR family. P subfamily.</text>
</comment>
<dbReference type="InterPro" id="IPR011990">
    <property type="entry name" value="TPR-like_helical_dom_sf"/>
</dbReference>
<evidence type="ECO:0000256" key="3">
    <source>
        <dbReference type="PROSITE-ProRule" id="PRU00708"/>
    </source>
</evidence>
<dbReference type="SUPFAM" id="SSF48452">
    <property type="entry name" value="TPR-like"/>
    <property type="match status" value="1"/>
</dbReference>
<feature type="repeat" description="PPR" evidence="3">
    <location>
        <begin position="174"/>
        <end position="208"/>
    </location>
</feature>
<dbReference type="Pfam" id="PF13812">
    <property type="entry name" value="PPR_3"/>
    <property type="match status" value="1"/>
</dbReference>
<accession>A0A8B8MVT3</accession>
<feature type="region of interest" description="Disordered" evidence="4">
    <location>
        <begin position="36"/>
        <end position="59"/>
    </location>
</feature>
<dbReference type="NCBIfam" id="TIGR00756">
    <property type="entry name" value="PPR"/>
    <property type="match status" value="5"/>
</dbReference>
<feature type="compositionally biased region" description="Basic residues" evidence="4">
    <location>
        <begin position="36"/>
        <end position="46"/>
    </location>
</feature>
<dbReference type="Pfam" id="PF13041">
    <property type="entry name" value="PPR_2"/>
    <property type="match status" value="2"/>
</dbReference>
<dbReference type="KEGG" id="rarg:115728014"/>
<keyword evidence="5" id="KW-1185">Reference proteome</keyword>
<keyword evidence="2" id="KW-0677">Repeat</keyword>
<dbReference type="Proteomes" id="UP000827889">
    <property type="component" value="Chromosome 6"/>
</dbReference>
<dbReference type="Gene3D" id="1.25.40.10">
    <property type="entry name" value="Tetratricopeptide repeat domain"/>
    <property type="match status" value="4"/>
</dbReference>
<dbReference type="RefSeq" id="XP_030514202.1">
    <property type="nucleotide sequence ID" value="XM_030658342.1"/>
</dbReference>
<sequence length="595" mass="67372">MRSSLRSLAYISRKALPFPILLDGLSLLPSRRSSKCRLHSSHRPARPSRANRSCGAAKRPVKPIARQNVDPETYMRDRIANVYRILKYSTWDSAQEQLQRLPVKWDSYTVNRVLKTHPPMEKAWLFFNWASKLRGFKHDQYTHTTMLDIFGEAGRVSSMERVFEQMVDKGIKVDAVTYTSRMHWHSSAGDVDKAVQIWGEMKEKGCCPTVVSYTAYMKILFDNDRVKEATDVYKEMVECGCSPTCHTYTVLMEYLVGCGKYEEALEIFNNMQEAGVSPDKAMCNILIKKCCRAGEVTTIIKILLFMKENCLVLRRPVFQEAMEFLNSAGESDELLRQVNRHFSDECVTKEETAESLIDASDVSVSSENGILLLLLKKQSLIAIDLLLSLMEDKNMYLDAAITSTIIEENCRRCRVDGALLAFEYSKKLGIGIEKGAYLSLIGCLIRSNELGRMVLVDAIEEMMRAGHSPGSYLASLLIYRLGRARRPTYAVKVFNLLPQDLKSVASYTALVGVYFCAGAADKALKVYKSMRKEGIRPTSGTYDLLLAGLTKSRRDFEVELFKKERKSWLSDGRAEDRVSTEENICDLLFARDATS</sequence>
<dbReference type="PANTHER" id="PTHR47447:SF27">
    <property type="entry name" value="PENTACOTRIPEPTIDE-REPEAT REGION OF PRORP DOMAIN-CONTAINING PROTEIN"/>
    <property type="match status" value="1"/>
</dbReference>
<dbReference type="PROSITE" id="PS51375">
    <property type="entry name" value="PPR"/>
    <property type="match status" value="5"/>
</dbReference>
<dbReference type="PANTHER" id="PTHR47447">
    <property type="entry name" value="OS03G0856100 PROTEIN"/>
    <property type="match status" value="1"/>
</dbReference>
<reference evidence="6" key="1">
    <citation type="submission" date="2025-04" db="UniProtKB">
        <authorList>
            <consortium name="RefSeq"/>
        </authorList>
    </citation>
    <scope>IDENTIFICATION</scope>
    <source>
        <tissue evidence="7">Leaf</tissue>
    </source>
</reference>
<evidence type="ECO:0000313" key="6">
    <source>
        <dbReference type="RefSeq" id="XP_030514202.1"/>
    </source>
</evidence>
<evidence type="ECO:0000313" key="7">
    <source>
        <dbReference type="RefSeq" id="XP_048137155.1"/>
    </source>
</evidence>
<protein>
    <submittedName>
        <fullName evidence="6 7">Pentatricopeptide repeat-containing protein At2g01390</fullName>
    </submittedName>
</protein>
<proteinExistence type="inferred from homology"/>
<feature type="repeat" description="PPR" evidence="3">
    <location>
        <begin position="244"/>
        <end position="278"/>
    </location>
</feature>
<evidence type="ECO:0000313" key="5">
    <source>
        <dbReference type="Proteomes" id="UP000827889"/>
    </source>
</evidence>
<feature type="repeat" description="PPR" evidence="3">
    <location>
        <begin position="209"/>
        <end position="243"/>
    </location>
</feature>
<dbReference type="OrthoDB" id="185373at2759"/>
<dbReference type="AlphaFoldDB" id="A0A8B8MVT3"/>
<feature type="repeat" description="PPR" evidence="3">
    <location>
        <begin position="503"/>
        <end position="537"/>
    </location>
</feature>
<evidence type="ECO:0000256" key="2">
    <source>
        <dbReference type="ARBA" id="ARBA00022737"/>
    </source>
</evidence>